<dbReference type="Proteomes" id="UP000179209">
    <property type="component" value="Unassembled WGS sequence"/>
</dbReference>
<proteinExistence type="predicted"/>
<feature type="transmembrane region" description="Helical" evidence="1">
    <location>
        <begin position="45"/>
        <end position="64"/>
    </location>
</feature>
<feature type="transmembrane region" description="Helical" evidence="1">
    <location>
        <begin position="251"/>
        <end position="274"/>
    </location>
</feature>
<feature type="transmembrane region" description="Helical" evidence="1">
    <location>
        <begin position="6"/>
        <end position="25"/>
    </location>
</feature>
<gene>
    <name evidence="2" type="ORF">A3I51_03220</name>
</gene>
<feature type="transmembrane region" description="Helical" evidence="1">
    <location>
        <begin position="181"/>
        <end position="198"/>
    </location>
</feature>
<feature type="transmembrane region" description="Helical" evidence="1">
    <location>
        <begin position="393"/>
        <end position="411"/>
    </location>
</feature>
<protein>
    <recommendedName>
        <fullName evidence="4">Glycosyltransferase RgtA/B/C/D-like domain-containing protein</fullName>
    </recommendedName>
</protein>
<feature type="transmembrane region" description="Helical" evidence="1">
    <location>
        <begin position="280"/>
        <end position="298"/>
    </location>
</feature>
<comment type="caution">
    <text evidence="2">The sequence shown here is derived from an EMBL/GenBank/DDBJ whole genome shotgun (WGS) entry which is preliminary data.</text>
</comment>
<keyword evidence="1" id="KW-1133">Transmembrane helix</keyword>
<accession>A0A1F6B503</accession>
<feature type="transmembrane region" description="Helical" evidence="1">
    <location>
        <begin position="218"/>
        <end position="239"/>
    </location>
</feature>
<feature type="transmembrane region" description="Helical" evidence="1">
    <location>
        <begin position="99"/>
        <end position="118"/>
    </location>
</feature>
<evidence type="ECO:0000313" key="2">
    <source>
        <dbReference type="EMBL" id="OGG31587.1"/>
    </source>
</evidence>
<evidence type="ECO:0008006" key="4">
    <source>
        <dbReference type="Google" id="ProtNLM"/>
    </source>
</evidence>
<sequence length="414" mass="48641">MTTFNRGFFSFPSLFLLVALFFILLKLYFQNLIIDLKKLTESLKYVLLITYSLFIYFSGGIYQINLLPVIFIDMLPLFFLPLLYLFIFKSNNNNKYKQIFPLFIFLAITLRFLTIIASPKPVIDVFTLLKEAPQKLLQGKNPYQEVYSPVYQGVITDNFSYWPFSFLLQIPLIILFKDPRILLIIADISGAILIYLIGKKSLQSKLLSLIYLFRPNSLFMIEQSWQTPLFSFLTFMLFISIKKSKNFLTGILLAVIGGIHHYYLILTILTYHLWKNKKTVFAAFLAVFCPVIGIFLLWQPSVFIEKTILFYLQPIDKLKTIPIHLSLNLNTAFYTLTGFDLPTWLTSIILVVITVFLFAKLFSNRKILIRKNLLMIIIFFYFFYFLFRQSFIYYYYYAGSLLIFFTANLFSSEE</sequence>
<feature type="transmembrane region" description="Helical" evidence="1">
    <location>
        <begin position="343"/>
        <end position="362"/>
    </location>
</feature>
<feature type="transmembrane region" description="Helical" evidence="1">
    <location>
        <begin position="369"/>
        <end position="387"/>
    </location>
</feature>
<evidence type="ECO:0000256" key="1">
    <source>
        <dbReference type="SAM" id="Phobius"/>
    </source>
</evidence>
<dbReference type="EMBL" id="MFKA01000049">
    <property type="protein sequence ID" value="OGG31587.1"/>
    <property type="molecule type" value="Genomic_DNA"/>
</dbReference>
<dbReference type="AlphaFoldDB" id="A0A1F6B503"/>
<name>A0A1F6B503_9BACT</name>
<keyword evidence="1" id="KW-0472">Membrane</keyword>
<evidence type="ECO:0000313" key="3">
    <source>
        <dbReference type="Proteomes" id="UP000179209"/>
    </source>
</evidence>
<keyword evidence="1" id="KW-0812">Transmembrane</keyword>
<organism evidence="2 3">
    <name type="scientific">Candidatus Gottesmanbacteria bacterium RIFCSPLOWO2_02_FULL_38_8</name>
    <dbReference type="NCBI Taxonomy" id="1798397"/>
    <lineage>
        <taxon>Bacteria</taxon>
        <taxon>Candidatus Gottesmaniibacteriota</taxon>
    </lineage>
</organism>
<feature type="transmembrane region" description="Helical" evidence="1">
    <location>
        <begin position="70"/>
        <end position="87"/>
    </location>
</feature>
<reference evidence="2 3" key="1">
    <citation type="journal article" date="2016" name="Nat. Commun.">
        <title>Thousands of microbial genomes shed light on interconnected biogeochemical processes in an aquifer system.</title>
        <authorList>
            <person name="Anantharaman K."/>
            <person name="Brown C.T."/>
            <person name="Hug L.A."/>
            <person name="Sharon I."/>
            <person name="Castelle C.J."/>
            <person name="Probst A.J."/>
            <person name="Thomas B.C."/>
            <person name="Singh A."/>
            <person name="Wilkins M.J."/>
            <person name="Karaoz U."/>
            <person name="Brodie E.L."/>
            <person name="Williams K.H."/>
            <person name="Hubbard S.S."/>
            <person name="Banfield J.F."/>
        </authorList>
    </citation>
    <scope>NUCLEOTIDE SEQUENCE [LARGE SCALE GENOMIC DNA]</scope>
</reference>